<proteinExistence type="predicted"/>
<keyword evidence="1" id="KW-0812">Transmembrane</keyword>
<accession>A0A9P4L4Y7</accession>
<feature type="non-terminal residue" evidence="2">
    <location>
        <position position="1"/>
    </location>
</feature>
<keyword evidence="1" id="KW-0472">Membrane</keyword>
<evidence type="ECO:0000256" key="1">
    <source>
        <dbReference type="SAM" id="Phobius"/>
    </source>
</evidence>
<comment type="caution">
    <text evidence="2">The sequence shown here is derived from an EMBL/GenBank/DDBJ whole genome shotgun (WGS) entry which is preliminary data.</text>
</comment>
<name>A0A9P4L4Y7_9PLEO</name>
<reference evidence="2" key="1">
    <citation type="submission" date="2020-01" db="EMBL/GenBank/DDBJ databases">
        <authorList>
            <consortium name="DOE Joint Genome Institute"/>
            <person name="Haridas S."/>
            <person name="Albert R."/>
            <person name="Binder M."/>
            <person name="Bloem J."/>
            <person name="Labutti K."/>
            <person name="Salamov A."/>
            <person name="Andreopoulos B."/>
            <person name="Baker S.E."/>
            <person name="Barry K."/>
            <person name="Bills G."/>
            <person name="Bluhm B.H."/>
            <person name="Cannon C."/>
            <person name="Castanera R."/>
            <person name="Culley D.E."/>
            <person name="Daum C."/>
            <person name="Ezra D."/>
            <person name="Gonzalez J.B."/>
            <person name="Henrissat B."/>
            <person name="Kuo A."/>
            <person name="Liang C."/>
            <person name="Lipzen A."/>
            <person name="Lutzoni F."/>
            <person name="Magnuson J."/>
            <person name="Mondo S."/>
            <person name="Nolan M."/>
            <person name="Ohm R."/>
            <person name="Pangilinan J."/>
            <person name="Park H.-J."/>
            <person name="Ramirez L."/>
            <person name="Alfaro M."/>
            <person name="Sun H."/>
            <person name="Tritt A."/>
            <person name="Yoshinaga Y."/>
            <person name="Zwiers L.-H."/>
            <person name="Turgeon B.G."/>
            <person name="Goodwin S.B."/>
            <person name="Spatafora J.W."/>
            <person name="Crous P.W."/>
            <person name="Grigoriev I.V."/>
        </authorList>
    </citation>
    <scope>NUCLEOTIDE SEQUENCE</scope>
    <source>
        <strain evidence="2">CBS 394.84</strain>
    </source>
</reference>
<evidence type="ECO:0000313" key="3">
    <source>
        <dbReference type="Proteomes" id="UP000800039"/>
    </source>
</evidence>
<dbReference type="Proteomes" id="UP000800039">
    <property type="component" value="Unassembled WGS sequence"/>
</dbReference>
<dbReference type="AlphaFoldDB" id="A0A9P4L4Y7"/>
<sequence>QNPQTTFACKTLLTSVNKLASFDSSFICKYLHLLLPQNRASSRWIVVFCDRVPSTRIAALQHCPSLTYSQRRYQTVSQTSISPVLLKGASLCFLLLFFSHLHSTRDSTSS</sequence>
<protein>
    <submittedName>
        <fullName evidence="2">Uncharacterized protein</fullName>
    </submittedName>
</protein>
<gene>
    <name evidence="2" type="ORF">K460DRAFT_346218</name>
</gene>
<evidence type="ECO:0000313" key="2">
    <source>
        <dbReference type="EMBL" id="KAF1842406.1"/>
    </source>
</evidence>
<keyword evidence="3" id="KW-1185">Reference proteome</keyword>
<dbReference type="GeneID" id="63848550"/>
<dbReference type="RefSeq" id="XP_040784969.1">
    <property type="nucleotide sequence ID" value="XM_040931298.1"/>
</dbReference>
<dbReference type="EMBL" id="ML976618">
    <property type="protein sequence ID" value="KAF1842406.1"/>
    <property type="molecule type" value="Genomic_DNA"/>
</dbReference>
<keyword evidence="1" id="KW-1133">Transmembrane helix</keyword>
<organism evidence="2 3">
    <name type="scientific">Cucurbitaria berberidis CBS 394.84</name>
    <dbReference type="NCBI Taxonomy" id="1168544"/>
    <lineage>
        <taxon>Eukaryota</taxon>
        <taxon>Fungi</taxon>
        <taxon>Dikarya</taxon>
        <taxon>Ascomycota</taxon>
        <taxon>Pezizomycotina</taxon>
        <taxon>Dothideomycetes</taxon>
        <taxon>Pleosporomycetidae</taxon>
        <taxon>Pleosporales</taxon>
        <taxon>Pleosporineae</taxon>
        <taxon>Cucurbitariaceae</taxon>
        <taxon>Cucurbitaria</taxon>
    </lineage>
</organism>
<feature type="transmembrane region" description="Helical" evidence="1">
    <location>
        <begin position="81"/>
        <end position="101"/>
    </location>
</feature>